<gene>
    <name evidence="1" type="ORF">ARMSODRAFT_471739</name>
</gene>
<protein>
    <submittedName>
        <fullName evidence="1">Uncharacterized protein</fullName>
    </submittedName>
</protein>
<proteinExistence type="predicted"/>
<sequence>MHPSFIPSVDIKQKTSLTLSLRMTCHAGEFQSAAIERHIRSRARLGTHIYRYFAADREEIFVEAFDIRFPMNFHSDALCLLCDLIGCIMQNAGMHYRGLFRCIMPHHGALVLTLSLPYVDVYGESTIFLLFHLLGLRTRIRRPFAFLLFFLDRALSNSCP</sequence>
<evidence type="ECO:0000313" key="2">
    <source>
        <dbReference type="Proteomes" id="UP000218334"/>
    </source>
</evidence>
<name>A0A2H3B0D9_9AGAR</name>
<reference evidence="2" key="1">
    <citation type="journal article" date="2017" name="Nat. Ecol. Evol.">
        <title>Genome expansion and lineage-specific genetic innovations in the forest pathogenic fungi Armillaria.</title>
        <authorList>
            <person name="Sipos G."/>
            <person name="Prasanna A.N."/>
            <person name="Walter M.C."/>
            <person name="O'Connor E."/>
            <person name="Balint B."/>
            <person name="Krizsan K."/>
            <person name="Kiss B."/>
            <person name="Hess J."/>
            <person name="Varga T."/>
            <person name="Slot J."/>
            <person name="Riley R."/>
            <person name="Boka B."/>
            <person name="Rigling D."/>
            <person name="Barry K."/>
            <person name="Lee J."/>
            <person name="Mihaltcheva S."/>
            <person name="LaButti K."/>
            <person name="Lipzen A."/>
            <person name="Waldron R."/>
            <person name="Moloney N.M."/>
            <person name="Sperisen C."/>
            <person name="Kredics L."/>
            <person name="Vagvoelgyi C."/>
            <person name="Patrignani A."/>
            <person name="Fitzpatrick D."/>
            <person name="Nagy I."/>
            <person name="Doyle S."/>
            <person name="Anderson J.B."/>
            <person name="Grigoriev I.V."/>
            <person name="Gueldener U."/>
            <person name="Muensterkoetter M."/>
            <person name="Nagy L.G."/>
        </authorList>
    </citation>
    <scope>NUCLEOTIDE SEQUENCE [LARGE SCALE GENOMIC DNA]</scope>
    <source>
        <strain evidence="2">28-4</strain>
    </source>
</reference>
<keyword evidence="2" id="KW-1185">Reference proteome</keyword>
<accession>A0A2H3B0D9</accession>
<dbReference type="AlphaFoldDB" id="A0A2H3B0D9"/>
<evidence type="ECO:0000313" key="1">
    <source>
        <dbReference type="EMBL" id="PBK64399.1"/>
    </source>
</evidence>
<dbReference type="Proteomes" id="UP000218334">
    <property type="component" value="Unassembled WGS sequence"/>
</dbReference>
<organism evidence="1 2">
    <name type="scientific">Armillaria solidipes</name>
    <dbReference type="NCBI Taxonomy" id="1076256"/>
    <lineage>
        <taxon>Eukaryota</taxon>
        <taxon>Fungi</taxon>
        <taxon>Dikarya</taxon>
        <taxon>Basidiomycota</taxon>
        <taxon>Agaricomycotina</taxon>
        <taxon>Agaricomycetes</taxon>
        <taxon>Agaricomycetidae</taxon>
        <taxon>Agaricales</taxon>
        <taxon>Marasmiineae</taxon>
        <taxon>Physalacriaceae</taxon>
        <taxon>Armillaria</taxon>
    </lineage>
</organism>
<dbReference type="EMBL" id="KZ293452">
    <property type="protein sequence ID" value="PBK64399.1"/>
    <property type="molecule type" value="Genomic_DNA"/>
</dbReference>